<evidence type="ECO:0000256" key="3">
    <source>
        <dbReference type="ARBA" id="ARBA00037882"/>
    </source>
</evidence>
<dbReference type="InterPro" id="IPR029063">
    <property type="entry name" value="SAM-dependent_MTases_sf"/>
</dbReference>
<dbReference type="Gene3D" id="3.90.1580.10">
    <property type="entry name" value="paralog of FGE (formylglycine-generating enzyme)"/>
    <property type="match status" value="1"/>
</dbReference>
<dbReference type="InterPro" id="IPR042095">
    <property type="entry name" value="SUMF_sf"/>
</dbReference>
<dbReference type="AlphaFoldDB" id="A0AAW8AQ13"/>
<dbReference type="PANTHER" id="PTHR23150">
    <property type="entry name" value="SULFATASE MODIFYING FACTOR 1, 2"/>
    <property type="match status" value="1"/>
</dbReference>
<dbReference type="PANTHER" id="PTHR23150:SF26">
    <property type="entry name" value="GENERIC METHYLTRANSFERASE"/>
    <property type="match status" value="1"/>
</dbReference>
<evidence type="ECO:0000259" key="5">
    <source>
        <dbReference type="Pfam" id="PF12867"/>
    </source>
</evidence>
<dbReference type="InterPro" id="IPR027625">
    <property type="entry name" value="OvoA_Cterm"/>
</dbReference>
<organism evidence="6 7">
    <name type="scientific">Acinetobacter lwoffii</name>
    <dbReference type="NCBI Taxonomy" id="28090"/>
    <lineage>
        <taxon>Bacteria</taxon>
        <taxon>Pseudomonadati</taxon>
        <taxon>Pseudomonadota</taxon>
        <taxon>Gammaproteobacteria</taxon>
        <taxon>Moraxellales</taxon>
        <taxon>Moraxellaceae</taxon>
        <taxon>Acinetobacter</taxon>
    </lineage>
</organism>
<dbReference type="Pfam" id="PF13489">
    <property type="entry name" value="Methyltransf_23"/>
    <property type="match status" value="1"/>
</dbReference>
<feature type="domain" description="Sulfatase-modifying factor enzyme-like" evidence="4">
    <location>
        <begin position="219"/>
        <end position="468"/>
    </location>
</feature>
<gene>
    <name evidence="6" type="primary">ovoA</name>
    <name evidence="6" type="ORF">Q8G51_01955</name>
</gene>
<evidence type="ECO:0000256" key="2">
    <source>
        <dbReference type="ARBA" id="ARBA00023004"/>
    </source>
</evidence>
<comment type="pathway">
    <text evidence="3">Amino-acid biosynthesis; ergothioneine biosynthesis.</text>
</comment>
<accession>A0AAW8AQ13</accession>
<dbReference type="Proteomes" id="UP001242129">
    <property type="component" value="Unassembled WGS sequence"/>
</dbReference>
<dbReference type="Gene3D" id="3.40.50.150">
    <property type="entry name" value="Vaccinia Virus protein VP39"/>
    <property type="match status" value="1"/>
</dbReference>
<keyword evidence="1" id="KW-0560">Oxidoreductase</keyword>
<evidence type="ECO:0000313" key="6">
    <source>
        <dbReference type="EMBL" id="MDP1446634.1"/>
    </source>
</evidence>
<dbReference type="InterPro" id="IPR051043">
    <property type="entry name" value="Sulfatase_Mod_Factor_Kinase"/>
</dbReference>
<dbReference type="InterPro" id="IPR005532">
    <property type="entry name" value="SUMF_dom"/>
</dbReference>
<protein>
    <submittedName>
        <fullName evidence="6">5-histidylcysteine sulfoxide synthase</fullName>
    </submittedName>
</protein>
<dbReference type="NCBIfam" id="TIGR04344">
    <property type="entry name" value="ovoA_Nterm"/>
    <property type="match status" value="1"/>
</dbReference>
<proteinExistence type="predicted"/>
<sequence>MQLDSPLKPHSQDKTNTSSLWLSAKPMLLPTPALDFADEQTARHCLREYFLNTFDTYEQLFECLKHEDAFFIKPITLRHPLIFYFAHTATFFVNKLLLSKLISERLNPHFESIFAIGVDEMSWDDLDEVHYDWPTVQEVRDYRHQVRALILNILENAPLTLPLNWQNPWWTLIMGIEHERIHLETSSVLIRQHALEYVRQHPQWRANLITGMAPDNHLLEVPDGKVLLQKDFNDPFYGWDNEYGQHEADVTAFAASKYLVSNQEFLAFVEADGYQTEHYWNKEGLGWLQFSQATHPCFWRKTELGWSLRLMLEEVPMPWDWPVEVNYHEAKAFCQWKSQQLGKTIRLPTEDEWYRLYAVSDLDPDLQSPEQANIELKYGTSSCPVDHFKQGDFYDIQGNVWQWTETPIYPFQGFQVHPFYDDFSTPTFDGRHNLMKGGSWISAGNEALYSSRYAFRRHFFQHAGFRYVASDQALQNFPSNYESDQLVSQYLEFQYGTEYFGVANFAKTLVTLAQSYFQQTLCHRALDIGCATGRASFELARHFDQVTGLDFSARFIQQAVYLAQGHRVRYQLPLEGELSEEKSCSLEDVALDQLASKTEFFQADACNLKAHFSGYDFILAANLIDRLHHPKDFLLQIHKRINIGGILMLSSPYTWLEEHTARSEWLGGFQQDGEKITTLAGISNILTQHFELVAEPQDVPFVIRETARKYQHTLSQVTIWKRVR</sequence>
<dbReference type="RefSeq" id="WP_305157652.1">
    <property type="nucleotide sequence ID" value="NZ_JAQITV010000024.1"/>
</dbReference>
<evidence type="ECO:0000259" key="4">
    <source>
        <dbReference type="Pfam" id="PF03781"/>
    </source>
</evidence>
<dbReference type="EMBL" id="JAUUUS010000004">
    <property type="protein sequence ID" value="MDP1446634.1"/>
    <property type="molecule type" value="Genomic_DNA"/>
</dbReference>
<comment type="caution">
    <text evidence="6">The sequence shown here is derived from an EMBL/GenBank/DDBJ whole genome shotgun (WGS) entry which is preliminary data.</text>
</comment>
<dbReference type="InterPro" id="IPR027577">
    <property type="entry name" value="OvoA_Nterm"/>
</dbReference>
<dbReference type="SUPFAM" id="SSF53335">
    <property type="entry name" value="S-adenosyl-L-methionine-dependent methyltransferases"/>
    <property type="match status" value="1"/>
</dbReference>
<name>A0AAW8AQ13_ACILW</name>
<dbReference type="SUPFAM" id="SSF56436">
    <property type="entry name" value="C-type lectin-like"/>
    <property type="match status" value="1"/>
</dbReference>
<dbReference type="FunFam" id="3.90.1580.10:FF:000006">
    <property type="entry name" value="Generic methyltransferase, putative"/>
    <property type="match status" value="1"/>
</dbReference>
<reference evidence="6" key="1">
    <citation type="submission" date="2023-07" db="EMBL/GenBank/DDBJ databases">
        <title>Dynamics of blaOXA-23 gene transmission in Acinetobacter spp. from contaminated veterinary surfaces.</title>
        <authorList>
            <person name="Moreira Da Silva J."/>
            <person name="Menezes J."/>
            <person name="Fernandes L."/>
            <person name="Marques C."/>
            <person name="Amaral A."/>
            <person name="Timofte D."/>
            <person name="Pomba C."/>
        </authorList>
    </citation>
    <scope>NUCLEOTIDE SEQUENCE</scope>
    <source>
        <strain evidence="6">CMVB11Z4A1</strain>
    </source>
</reference>
<dbReference type="Pfam" id="PF03781">
    <property type="entry name" value="FGE-sulfatase"/>
    <property type="match status" value="1"/>
</dbReference>
<evidence type="ECO:0000313" key="7">
    <source>
        <dbReference type="Proteomes" id="UP001242129"/>
    </source>
</evidence>
<feature type="domain" description="DinB-like" evidence="5">
    <location>
        <begin position="53"/>
        <end position="185"/>
    </location>
</feature>
<dbReference type="CDD" id="cd02440">
    <property type="entry name" value="AdoMet_MTases"/>
    <property type="match status" value="1"/>
</dbReference>
<dbReference type="InterPro" id="IPR016187">
    <property type="entry name" value="CTDL_fold"/>
</dbReference>
<dbReference type="NCBIfam" id="TIGR04345">
    <property type="entry name" value="ovoA_Cterm"/>
    <property type="match status" value="1"/>
</dbReference>
<evidence type="ECO:0000256" key="1">
    <source>
        <dbReference type="ARBA" id="ARBA00023002"/>
    </source>
</evidence>
<dbReference type="GO" id="GO:0120147">
    <property type="term" value="F:formylglycine-generating oxidase activity"/>
    <property type="evidence" value="ECO:0007669"/>
    <property type="project" value="TreeGrafter"/>
</dbReference>
<dbReference type="InterPro" id="IPR024775">
    <property type="entry name" value="DinB-like"/>
</dbReference>
<keyword evidence="2" id="KW-0408">Iron</keyword>
<dbReference type="Pfam" id="PF12867">
    <property type="entry name" value="DinB_2"/>
    <property type="match status" value="1"/>
</dbReference>